<evidence type="ECO:0000313" key="3">
    <source>
        <dbReference type="Proteomes" id="UP000230423"/>
    </source>
</evidence>
<name>A0A2G9TF62_TELCI</name>
<sequence length="125" mass="14313">ASRKKGLSLEEKRAKMLELFYESQEFFQMKELEKIAPKQKGVIAQSVKEVTQSLVDDGLVECEKIGTFVCYWAFPSKALQTRKRKLKELEESVCDLEAKIKEGTAQLKELKKGKEVVLSRFSYGC</sequence>
<evidence type="ECO:0000313" key="2">
    <source>
        <dbReference type="EMBL" id="PIO56585.1"/>
    </source>
</evidence>
<reference evidence="2 3" key="1">
    <citation type="submission" date="2015-09" db="EMBL/GenBank/DDBJ databases">
        <title>Draft genome of the parasitic nematode Teladorsagia circumcincta isolate WARC Sus (inbred).</title>
        <authorList>
            <person name="Mitreva M."/>
        </authorList>
    </citation>
    <scope>NUCLEOTIDE SEQUENCE [LARGE SCALE GENOMIC DNA]</scope>
    <source>
        <strain evidence="2 3">S</strain>
    </source>
</reference>
<organism evidence="2 3">
    <name type="scientific">Teladorsagia circumcincta</name>
    <name type="common">Brown stomach worm</name>
    <name type="synonym">Ostertagia circumcincta</name>
    <dbReference type="NCBI Taxonomy" id="45464"/>
    <lineage>
        <taxon>Eukaryota</taxon>
        <taxon>Metazoa</taxon>
        <taxon>Ecdysozoa</taxon>
        <taxon>Nematoda</taxon>
        <taxon>Chromadorea</taxon>
        <taxon>Rhabditida</taxon>
        <taxon>Rhabditina</taxon>
        <taxon>Rhabditomorpha</taxon>
        <taxon>Strongyloidea</taxon>
        <taxon>Trichostrongylidae</taxon>
        <taxon>Teladorsagia</taxon>
    </lineage>
</organism>
<feature type="non-terminal residue" evidence="2">
    <location>
        <position position="1"/>
    </location>
</feature>
<dbReference type="Proteomes" id="UP000230423">
    <property type="component" value="Unassembled WGS sequence"/>
</dbReference>
<dbReference type="EMBL" id="KZ374504">
    <property type="protein sequence ID" value="PIO56585.1"/>
    <property type="molecule type" value="Genomic_DNA"/>
</dbReference>
<dbReference type="Pfam" id="PF03962">
    <property type="entry name" value="Mnd1"/>
    <property type="match status" value="1"/>
</dbReference>
<feature type="domain" description="Mnd1 HTH" evidence="1">
    <location>
        <begin position="16"/>
        <end position="75"/>
    </location>
</feature>
<gene>
    <name evidence="2" type="ORF">TELCIR_22015</name>
</gene>
<keyword evidence="3" id="KW-1185">Reference proteome</keyword>
<protein>
    <submittedName>
        <fullName evidence="2">Mnd1 family protein</fullName>
    </submittedName>
</protein>
<accession>A0A2G9TF62</accession>
<dbReference type="InterPro" id="IPR040453">
    <property type="entry name" value="Mnd1_HTH"/>
</dbReference>
<dbReference type="AlphaFoldDB" id="A0A2G9TF62"/>
<dbReference type="OrthoDB" id="273345at2759"/>
<evidence type="ECO:0000259" key="1">
    <source>
        <dbReference type="Pfam" id="PF03962"/>
    </source>
</evidence>
<proteinExistence type="predicted"/>